<evidence type="ECO:0000256" key="5">
    <source>
        <dbReference type="ARBA" id="ARBA00022723"/>
    </source>
</evidence>
<evidence type="ECO:0000259" key="12">
    <source>
        <dbReference type="Pfam" id="PF01761"/>
    </source>
</evidence>
<accession>A0A2S8AFQ3</accession>
<organism evidence="14 15">
    <name type="scientific">Apibacter adventoris</name>
    <dbReference type="NCBI Taxonomy" id="1679466"/>
    <lineage>
        <taxon>Bacteria</taxon>
        <taxon>Pseudomonadati</taxon>
        <taxon>Bacteroidota</taxon>
        <taxon>Flavobacteriia</taxon>
        <taxon>Flavobacteriales</taxon>
        <taxon>Weeksellaceae</taxon>
        <taxon>Apibacter</taxon>
    </lineage>
</organism>
<gene>
    <name evidence="14" type="primary">aroB</name>
    <name evidence="14" type="ORF">C4S77_02505</name>
</gene>
<keyword evidence="15" id="KW-1185">Reference proteome</keyword>
<evidence type="ECO:0000256" key="8">
    <source>
        <dbReference type="ARBA" id="ARBA00023027"/>
    </source>
</evidence>
<dbReference type="Proteomes" id="UP000238042">
    <property type="component" value="Unassembled WGS sequence"/>
</dbReference>
<dbReference type="PANTHER" id="PTHR43622">
    <property type="entry name" value="3-DEHYDROQUINATE SYNTHASE"/>
    <property type="match status" value="1"/>
</dbReference>
<dbReference type="SUPFAM" id="SSF56796">
    <property type="entry name" value="Dehydroquinate synthase-like"/>
    <property type="match status" value="1"/>
</dbReference>
<evidence type="ECO:0000256" key="4">
    <source>
        <dbReference type="ARBA" id="ARBA00003485"/>
    </source>
</evidence>
<name>A0A2S8AFQ3_9FLAO</name>
<dbReference type="GO" id="GO:0005737">
    <property type="term" value="C:cytoplasm"/>
    <property type="evidence" value="ECO:0007669"/>
    <property type="project" value="InterPro"/>
</dbReference>
<feature type="domain" description="3-dehydroquinate synthase N-terminal" evidence="12">
    <location>
        <begin position="59"/>
        <end position="169"/>
    </location>
</feature>
<dbReference type="GO" id="GO:0000166">
    <property type="term" value="F:nucleotide binding"/>
    <property type="evidence" value="ECO:0007669"/>
    <property type="project" value="UniProtKB-KW"/>
</dbReference>
<keyword evidence="8" id="KW-0520">NAD</keyword>
<dbReference type="FunFam" id="3.40.50.1970:FF:000007">
    <property type="entry name" value="Pentafunctional AROM polypeptide"/>
    <property type="match status" value="1"/>
</dbReference>
<keyword evidence="7" id="KW-0862">Zinc</keyword>
<dbReference type="Pfam" id="PF24621">
    <property type="entry name" value="DHQS_C"/>
    <property type="match status" value="1"/>
</dbReference>
<evidence type="ECO:0000256" key="9">
    <source>
        <dbReference type="ARBA" id="ARBA00023239"/>
    </source>
</evidence>
<dbReference type="GO" id="GO:0009423">
    <property type="term" value="P:chorismate biosynthetic process"/>
    <property type="evidence" value="ECO:0007669"/>
    <property type="project" value="UniProtKB-UniRule"/>
</dbReference>
<evidence type="ECO:0000313" key="15">
    <source>
        <dbReference type="Proteomes" id="UP000238042"/>
    </source>
</evidence>
<evidence type="ECO:0000256" key="2">
    <source>
        <dbReference type="ARBA" id="ARBA00001941"/>
    </source>
</evidence>
<dbReference type="Gene3D" id="3.40.50.1970">
    <property type="match status" value="1"/>
</dbReference>
<comment type="cofactor">
    <cofactor evidence="3">
        <name>Zn(2+)</name>
        <dbReference type="ChEBI" id="CHEBI:29105"/>
    </cofactor>
</comment>
<evidence type="ECO:0000256" key="10">
    <source>
        <dbReference type="ARBA" id="ARBA00023285"/>
    </source>
</evidence>
<evidence type="ECO:0000256" key="3">
    <source>
        <dbReference type="ARBA" id="ARBA00001947"/>
    </source>
</evidence>
<dbReference type="EC" id="4.2.3.4" evidence="11"/>
<dbReference type="GO" id="GO:0046872">
    <property type="term" value="F:metal ion binding"/>
    <property type="evidence" value="ECO:0007669"/>
    <property type="project" value="UniProtKB-KW"/>
</dbReference>
<comment type="caution">
    <text evidence="14">The sequence shown here is derived from an EMBL/GenBank/DDBJ whole genome shotgun (WGS) entry which is preliminary data.</text>
</comment>
<dbReference type="PIRSF" id="PIRSF001455">
    <property type="entry name" value="DHQ_synth"/>
    <property type="match status" value="1"/>
</dbReference>
<dbReference type="OrthoDB" id="9806583at2"/>
<dbReference type="Pfam" id="PF01761">
    <property type="entry name" value="DHQ_synthase"/>
    <property type="match status" value="1"/>
</dbReference>
<proteinExistence type="predicted"/>
<dbReference type="InterPro" id="IPR056179">
    <property type="entry name" value="DHQS_C"/>
</dbReference>
<dbReference type="CDD" id="cd08195">
    <property type="entry name" value="DHQS"/>
    <property type="match status" value="1"/>
</dbReference>
<evidence type="ECO:0000256" key="7">
    <source>
        <dbReference type="ARBA" id="ARBA00022833"/>
    </source>
</evidence>
<comment type="function">
    <text evidence="4">Catalyzes the conversion of 3-deoxy-D-arabino-heptulosonate 7-phosphate (DAHP) to dehydroquinate (DHQ).</text>
</comment>
<dbReference type="AlphaFoldDB" id="A0A2S8AFQ3"/>
<dbReference type="InterPro" id="IPR050071">
    <property type="entry name" value="Dehydroquinate_synthase"/>
</dbReference>
<dbReference type="NCBIfam" id="TIGR01357">
    <property type="entry name" value="aroB"/>
    <property type="match status" value="1"/>
</dbReference>
<keyword evidence="9" id="KW-0456">Lyase</keyword>
<dbReference type="InterPro" id="IPR016037">
    <property type="entry name" value="DHQ_synth_AroB"/>
</dbReference>
<dbReference type="Gene3D" id="1.20.1090.10">
    <property type="entry name" value="Dehydroquinate synthase-like - alpha domain"/>
    <property type="match status" value="1"/>
</dbReference>
<feature type="domain" description="3-dehydroquinate synthase C-terminal" evidence="13">
    <location>
        <begin position="172"/>
        <end position="313"/>
    </location>
</feature>
<dbReference type="InterPro" id="IPR030960">
    <property type="entry name" value="DHQS/DOIS_N"/>
</dbReference>
<comment type="cofactor">
    <cofactor evidence="1">
        <name>NAD(+)</name>
        <dbReference type="ChEBI" id="CHEBI:57540"/>
    </cofactor>
</comment>
<dbReference type="RefSeq" id="WP_105245850.1">
    <property type="nucleotide sequence ID" value="NZ_PSZM01000003.1"/>
</dbReference>
<sequence length="350" mass="39804">MNFINPIYYKKEAIKKINNFILEYNPSQLIFLVDSNTHQFCFPKVVSDIKSECRIEVLEIEPGEENKNLYTCINLWEALTELKIDRKSLLINIGGGVLTDMGAFVANCYKRGIKFINIPTTLLAMVDASIGGKTGVDLGSHKNQIGNFVLPEMVMIDSDFIRTLPQAQILSGFAEIIKHGLIADREYWNKIIQIQDLNAENLESLISASIDIKKKVVAEDFTETGLRKILNFGHTIGHAVESFFLENKEPILHGQGVAMGMIVESYISVEKGFLAYSDYQLIKQYINSLYSKISFLKDNFKEIFMYMQNDKKNVNNEIKFVLLKSIGEAVYDISVNHELIEKAINVYIEM</sequence>
<evidence type="ECO:0000256" key="1">
    <source>
        <dbReference type="ARBA" id="ARBA00001911"/>
    </source>
</evidence>
<keyword evidence="6" id="KW-0547">Nucleotide-binding</keyword>
<evidence type="ECO:0000313" key="14">
    <source>
        <dbReference type="EMBL" id="PQL94872.1"/>
    </source>
</evidence>
<reference evidence="14 15" key="1">
    <citation type="submission" date="2018-02" db="EMBL/GenBank/DDBJ databases">
        <title>Genome sequences of Apibacter spp., gut symbionts of Asian honey bees.</title>
        <authorList>
            <person name="Kwong W.K."/>
            <person name="Steele M.I."/>
            <person name="Moran N.A."/>
        </authorList>
    </citation>
    <scope>NUCLEOTIDE SEQUENCE [LARGE SCALE GENOMIC DNA]</scope>
    <source>
        <strain evidence="15">wkB301</strain>
    </source>
</reference>
<comment type="cofactor">
    <cofactor evidence="2">
        <name>Co(2+)</name>
        <dbReference type="ChEBI" id="CHEBI:48828"/>
    </cofactor>
</comment>
<evidence type="ECO:0000256" key="11">
    <source>
        <dbReference type="NCBIfam" id="TIGR01357"/>
    </source>
</evidence>
<dbReference type="EMBL" id="PSZM01000003">
    <property type="protein sequence ID" value="PQL94872.1"/>
    <property type="molecule type" value="Genomic_DNA"/>
</dbReference>
<dbReference type="PANTHER" id="PTHR43622:SF1">
    <property type="entry name" value="3-DEHYDROQUINATE SYNTHASE"/>
    <property type="match status" value="1"/>
</dbReference>
<dbReference type="GO" id="GO:0003856">
    <property type="term" value="F:3-dehydroquinate synthase activity"/>
    <property type="evidence" value="ECO:0007669"/>
    <property type="project" value="UniProtKB-UniRule"/>
</dbReference>
<evidence type="ECO:0000256" key="6">
    <source>
        <dbReference type="ARBA" id="ARBA00022741"/>
    </source>
</evidence>
<keyword evidence="10" id="KW-0170">Cobalt</keyword>
<dbReference type="GO" id="GO:0009073">
    <property type="term" value="P:aromatic amino acid family biosynthetic process"/>
    <property type="evidence" value="ECO:0007669"/>
    <property type="project" value="InterPro"/>
</dbReference>
<protein>
    <recommendedName>
        <fullName evidence="11">3-dehydroquinate synthase</fullName>
        <ecNumber evidence="11">4.2.3.4</ecNumber>
    </recommendedName>
</protein>
<evidence type="ECO:0000259" key="13">
    <source>
        <dbReference type="Pfam" id="PF24621"/>
    </source>
</evidence>
<keyword evidence="5" id="KW-0479">Metal-binding</keyword>
<dbReference type="InterPro" id="IPR030963">
    <property type="entry name" value="DHQ_synth_fam"/>
</dbReference>